<evidence type="ECO:0000313" key="3">
    <source>
        <dbReference type="EMBL" id="GEU83243.1"/>
    </source>
</evidence>
<proteinExistence type="predicted"/>
<protein>
    <submittedName>
        <fullName evidence="3">Retrotransposon protein, putative, Ty3-gypsy subclass</fullName>
    </submittedName>
</protein>
<dbReference type="AlphaFoldDB" id="A0A6L2NAK3"/>
<dbReference type="Pfam" id="PF17921">
    <property type="entry name" value="Integrase_H2C2"/>
    <property type="match status" value="1"/>
</dbReference>
<dbReference type="InterPro" id="IPR012337">
    <property type="entry name" value="RNaseH-like_sf"/>
</dbReference>
<organism evidence="3">
    <name type="scientific">Tanacetum cinerariifolium</name>
    <name type="common">Dalmatian daisy</name>
    <name type="synonym">Chrysanthemum cinerariifolium</name>
    <dbReference type="NCBI Taxonomy" id="118510"/>
    <lineage>
        <taxon>Eukaryota</taxon>
        <taxon>Viridiplantae</taxon>
        <taxon>Streptophyta</taxon>
        <taxon>Embryophyta</taxon>
        <taxon>Tracheophyta</taxon>
        <taxon>Spermatophyta</taxon>
        <taxon>Magnoliopsida</taxon>
        <taxon>eudicotyledons</taxon>
        <taxon>Gunneridae</taxon>
        <taxon>Pentapetalae</taxon>
        <taxon>asterids</taxon>
        <taxon>campanulids</taxon>
        <taxon>Asterales</taxon>
        <taxon>Asteraceae</taxon>
        <taxon>Asteroideae</taxon>
        <taxon>Anthemideae</taxon>
        <taxon>Anthemidinae</taxon>
        <taxon>Tanacetum</taxon>
    </lineage>
</organism>
<dbReference type="Gene3D" id="1.10.340.70">
    <property type="match status" value="1"/>
</dbReference>
<dbReference type="PANTHER" id="PTHR46148">
    <property type="entry name" value="CHROMO DOMAIN-CONTAINING PROTEIN"/>
    <property type="match status" value="1"/>
</dbReference>
<dbReference type="GO" id="GO:0003676">
    <property type="term" value="F:nucleic acid binding"/>
    <property type="evidence" value="ECO:0007669"/>
    <property type="project" value="InterPro"/>
</dbReference>
<evidence type="ECO:0000259" key="2">
    <source>
        <dbReference type="Pfam" id="PF24626"/>
    </source>
</evidence>
<reference evidence="3" key="1">
    <citation type="journal article" date="2019" name="Sci. Rep.">
        <title>Draft genome of Tanacetum cinerariifolium, the natural source of mosquito coil.</title>
        <authorList>
            <person name="Yamashiro T."/>
            <person name="Shiraishi A."/>
            <person name="Satake H."/>
            <person name="Nakayama K."/>
        </authorList>
    </citation>
    <scope>NUCLEOTIDE SEQUENCE</scope>
</reference>
<dbReference type="Pfam" id="PF24626">
    <property type="entry name" value="SH3_Tf2-1"/>
    <property type="match status" value="1"/>
</dbReference>
<feature type="domain" description="Integrase zinc-binding" evidence="1">
    <location>
        <begin position="32"/>
        <end position="85"/>
    </location>
</feature>
<feature type="domain" description="Tf2-1-like SH3-like" evidence="2">
    <location>
        <begin position="206"/>
        <end position="270"/>
    </location>
</feature>
<comment type="caution">
    <text evidence="3">The sequence shown here is derived from an EMBL/GenBank/DDBJ whole genome shotgun (WGS) entry which is preliminary data.</text>
</comment>
<sequence>MTIHTNLPERILEAQTEAIKEENVKAENLGIRDVVMHESHKSKYSIHPGSDKMYQDLKKLYWWPNIKADIATFVSKCLTCAKVKAEHQKPSGLLQQPEIPEWKCEKITMDFVSGLPRTQSGYDSIWVIVDCLTKSAHFLPMKKMDSIEKLAQLYLKEIVCRHGVPVSIISDRDKKIVQIKNRLLTARSRQKSYADVRRKPMEFEVGDKVMLKVSLWKGVIRFGKRGKLSPRYIGPFEIIERIGLVAYKLELPEKLHGIHNTFHVSNLKKCPADENSVIPLEEVQLDDKLHFIEEPVEIMDREVKQLKQSQIPIVKV</sequence>
<dbReference type="SUPFAM" id="SSF53098">
    <property type="entry name" value="Ribonuclease H-like"/>
    <property type="match status" value="1"/>
</dbReference>
<dbReference type="InterPro" id="IPR056924">
    <property type="entry name" value="SH3_Tf2-1"/>
</dbReference>
<dbReference type="InterPro" id="IPR036397">
    <property type="entry name" value="RNaseH_sf"/>
</dbReference>
<gene>
    <name evidence="3" type="ORF">Tci_055221</name>
</gene>
<dbReference type="Gene3D" id="3.30.420.10">
    <property type="entry name" value="Ribonuclease H-like superfamily/Ribonuclease H"/>
    <property type="match status" value="1"/>
</dbReference>
<accession>A0A6L2NAK3</accession>
<dbReference type="PANTHER" id="PTHR46148:SF59">
    <property type="entry name" value="NUCLEOTIDYLTRANSFERASE, RIBONUCLEASE H"/>
    <property type="match status" value="1"/>
</dbReference>
<dbReference type="InterPro" id="IPR041588">
    <property type="entry name" value="Integrase_H2C2"/>
</dbReference>
<name>A0A6L2NAK3_TANCI</name>
<dbReference type="EMBL" id="BKCJ010008644">
    <property type="protein sequence ID" value="GEU83243.1"/>
    <property type="molecule type" value="Genomic_DNA"/>
</dbReference>
<evidence type="ECO:0000259" key="1">
    <source>
        <dbReference type="Pfam" id="PF17921"/>
    </source>
</evidence>